<keyword evidence="3" id="KW-0479">Metal-binding</keyword>
<evidence type="ECO:0000313" key="7">
    <source>
        <dbReference type="Proteomes" id="UP000054018"/>
    </source>
</evidence>
<protein>
    <submittedName>
        <fullName evidence="6">Uncharacterized protein</fullName>
    </submittedName>
</protein>
<dbReference type="InterPro" id="IPR001128">
    <property type="entry name" value="Cyt_P450"/>
</dbReference>
<dbReference type="Proteomes" id="UP000054018">
    <property type="component" value="Unassembled WGS sequence"/>
</dbReference>
<evidence type="ECO:0000256" key="2">
    <source>
        <dbReference type="ARBA" id="ARBA00010617"/>
    </source>
</evidence>
<evidence type="ECO:0000256" key="3">
    <source>
        <dbReference type="ARBA" id="ARBA00022723"/>
    </source>
</evidence>
<dbReference type="EMBL" id="KN833735">
    <property type="protein sequence ID" value="KIK22823.1"/>
    <property type="molecule type" value="Genomic_DNA"/>
</dbReference>
<dbReference type="GO" id="GO:0020037">
    <property type="term" value="F:heme binding"/>
    <property type="evidence" value="ECO:0007669"/>
    <property type="project" value="InterPro"/>
</dbReference>
<accession>A0A0C9ZSV2</accession>
<evidence type="ECO:0000313" key="6">
    <source>
        <dbReference type="EMBL" id="KIK22823.1"/>
    </source>
</evidence>
<feature type="non-terminal residue" evidence="6">
    <location>
        <position position="66"/>
    </location>
</feature>
<keyword evidence="5" id="KW-0408">Iron</keyword>
<keyword evidence="7" id="KW-1185">Reference proteome</keyword>
<gene>
    <name evidence="6" type="ORF">PISMIDRAFT_679831</name>
</gene>
<dbReference type="STRING" id="765257.A0A0C9ZSV2"/>
<dbReference type="GO" id="GO:0004497">
    <property type="term" value="F:monooxygenase activity"/>
    <property type="evidence" value="ECO:0007669"/>
    <property type="project" value="InterPro"/>
</dbReference>
<evidence type="ECO:0000256" key="5">
    <source>
        <dbReference type="ARBA" id="ARBA00023004"/>
    </source>
</evidence>
<proteinExistence type="inferred from homology"/>
<keyword evidence="4" id="KW-0560">Oxidoreductase</keyword>
<dbReference type="SUPFAM" id="SSF48264">
    <property type="entry name" value="Cytochrome P450"/>
    <property type="match status" value="1"/>
</dbReference>
<comment type="cofactor">
    <cofactor evidence="1">
        <name>heme</name>
        <dbReference type="ChEBI" id="CHEBI:30413"/>
    </cofactor>
</comment>
<comment type="similarity">
    <text evidence="2">Belongs to the cytochrome P450 family.</text>
</comment>
<dbReference type="OrthoDB" id="1844152at2759"/>
<reference evidence="6 7" key="1">
    <citation type="submission" date="2014-04" db="EMBL/GenBank/DDBJ databases">
        <authorList>
            <consortium name="DOE Joint Genome Institute"/>
            <person name="Kuo A."/>
            <person name="Kohler A."/>
            <person name="Costa M.D."/>
            <person name="Nagy L.G."/>
            <person name="Floudas D."/>
            <person name="Copeland A."/>
            <person name="Barry K.W."/>
            <person name="Cichocki N."/>
            <person name="Veneault-Fourrey C."/>
            <person name="LaButti K."/>
            <person name="Lindquist E.A."/>
            <person name="Lipzen A."/>
            <person name="Lundell T."/>
            <person name="Morin E."/>
            <person name="Murat C."/>
            <person name="Sun H."/>
            <person name="Tunlid A."/>
            <person name="Henrissat B."/>
            <person name="Grigoriev I.V."/>
            <person name="Hibbett D.S."/>
            <person name="Martin F."/>
            <person name="Nordberg H.P."/>
            <person name="Cantor M.N."/>
            <person name="Hua S.X."/>
        </authorList>
    </citation>
    <scope>NUCLEOTIDE SEQUENCE [LARGE SCALE GENOMIC DNA]</scope>
    <source>
        <strain evidence="6 7">441</strain>
    </source>
</reference>
<evidence type="ECO:0000256" key="4">
    <source>
        <dbReference type="ARBA" id="ARBA00023002"/>
    </source>
</evidence>
<sequence length="66" mass="7508">MVGVTQDYFPFGFGKHACSWRFLAANELKTMLPYILMPYDVKFEGRVSGPTSIHWDLNVIADPTAR</sequence>
<organism evidence="6 7">
    <name type="scientific">Pisolithus microcarpus 441</name>
    <dbReference type="NCBI Taxonomy" id="765257"/>
    <lineage>
        <taxon>Eukaryota</taxon>
        <taxon>Fungi</taxon>
        <taxon>Dikarya</taxon>
        <taxon>Basidiomycota</taxon>
        <taxon>Agaricomycotina</taxon>
        <taxon>Agaricomycetes</taxon>
        <taxon>Agaricomycetidae</taxon>
        <taxon>Boletales</taxon>
        <taxon>Sclerodermatineae</taxon>
        <taxon>Pisolithaceae</taxon>
        <taxon>Pisolithus</taxon>
    </lineage>
</organism>
<dbReference type="InterPro" id="IPR036396">
    <property type="entry name" value="Cyt_P450_sf"/>
</dbReference>
<dbReference type="GO" id="GO:0005506">
    <property type="term" value="F:iron ion binding"/>
    <property type="evidence" value="ECO:0007669"/>
    <property type="project" value="InterPro"/>
</dbReference>
<dbReference type="GO" id="GO:0016705">
    <property type="term" value="F:oxidoreductase activity, acting on paired donors, with incorporation or reduction of molecular oxygen"/>
    <property type="evidence" value="ECO:0007669"/>
    <property type="project" value="InterPro"/>
</dbReference>
<dbReference type="HOGENOM" id="CLU_022195_6_1_1"/>
<evidence type="ECO:0000256" key="1">
    <source>
        <dbReference type="ARBA" id="ARBA00001971"/>
    </source>
</evidence>
<dbReference type="Pfam" id="PF00067">
    <property type="entry name" value="p450"/>
    <property type="match status" value="1"/>
</dbReference>
<name>A0A0C9ZSV2_9AGAM</name>
<reference evidence="7" key="2">
    <citation type="submission" date="2015-01" db="EMBL/GenBank/DDBJ databases">
        <title>Evolutionary Origins and Diversification of the Mycorrhizal Mutualists.</title>
        <authorList>
            <consortium name="DOE Joint Genome Institute"/>
            <consortium name="Mycorrhizal Genomics Consortium"/>
            <person name="Kohler A."/>
            <person name="Kuo A."/>
            <person name="Nagy L.G."/>
            <person name="Floudas D."/>
            <person name="Copeland A."/>
            <person name="Barry K.W."/>
            <person name="Cichocki N."/>
            <person name="Veneault-Fourrey C."/>
            <person name="LaButti K."/>
            <person name="Lindquist E.A."/>
            <person name="Lipzen A."/>
            <person name="Lundell T."/>
            <person name="Morin E."/>
            <person name="Murat C."/>
            <person name="Riley R."/>
            <person name="Ohm R."/>
            <person name="Sun H."/>
            <person name="Tunlid A."/>
            <person name="Henrissat B."/>
            <person name="Grigoriev I.V."/>
            <person name="Hibbett D.S."/>
            <person name="Martin F."/>
        </authorList>
    </citation>
    <scope>NUCLEOTIDE SEQUENCE [LARGE SCALE GENOMIC DNA]</scope>
    <source>
        <strain evidence="7">441</strain>
    </source>
</reference>
<dbReference type="AlphaFoldDB" id="A0A0C9ZSV2"/>
<dbReference type="Gene3D" id="1.10.630.10">
    <property type="entry name" value="Cytochrome P450"/>
    <property type="match status" value="1"/>
</dbReference>
<dbReference type="PANTHER" id="PTHR46206">
    <property type="entry name" value="CYTOCHROME P450"/>
    <property type="match status" value="1"/>
</dbReference>